<dbReference type="AlphaFoldDB" id="A0A382P6D5"/>
<name>A0A382P6D5_9ZZZZ</name>
<evidence type="ECO:0000256" key="1">
    <source>
        <dbReference type="SAM" id="MobiDB-lite"/>
    </source>
</evidence>
<gene>
    <name evidence="2" type="ORF">METZ01_LOCUS321152</name>
</gene>
<accession>A0A382P6D5</accession>
<evidence type="ECO:0000313" key="2">
    <source>
        <dbReference type="EMBL" id="SVC68298.1"/>
    </source>
</evidence>
<proteinExistence type="predicted"/>
<reference evidence="2" key="1">
    <citation type="submission" date="2018-05" db="EMBL/GenBank/DDBJ databases">
        <authorList>
            <person name="Lanie J.A."/>
            <person name="Ng W.-L."/>
            <person name="Kazmierczak K.M."/>
            <person name="Andrzejewski T.M."/>
            <person name="Davidsen T.M."/>
            <person name="Wayne K.J."/>
            <person name="Tettelin H."/>
            <person name="Glass J.I."/>
            <person name="Rusch D."/>
            <person name="Podicherti R."/>
            <person name="Tsui H.-C.T."/>
            <person name="Winkler M.E."/>
        </authorList>
    </citation>
    <scope>NUCLEOTIDE SEQUENCE</scope>
</reference>
<sequence length="113" mass="12267">YRTHGGQPTRVTEHPRQQDGNGSARCAEFVSLRGRRVHVRRSRRLSARGRGSDSRREVAAATGWCGRGLCAGRPGTEDAGRAHTRGCAHATRYVGEDRGRGATLWAGITEEGL</sequence>
<organism evidence="2">
    <name type="scientific">marine metagenome</name>
    <dbReference type="NCBI Taxonomy" id="408172"/>
    <lineage>
        <taxon>unclassified sequences</taxon>
        <taxon>metagenomes</taxon>
        <taxon>ecological metagenomes</taxon>
    </lineage>
</organism>
<feature type="non-terminal residue" evidence="2">
    <location>
        <position position="1"/>
    </location>
</feature>
<feature type="non-terminal residue" evidence="2">
    <location>
        <position position="113"/>
    </location>
</feature>
<feature type="region of interest" description="Disordered" evidence="1">
    <location>
        <begin position="1"/>
        <end position="24"/>
    </location>
</feature>
<protein>
    <submittedName>
        <fullName evidence="2">Uncharacterized protein</fullName>
    </submittedName>
</protein>
<dbReference type="EMBL" id="UINC01104837">
    <property type="protein sequence ID" value="SVC68298.1"/>
    <property type="molecule type" value="Genomic_DNA"/>
</dbReference>